<organism evidence="2 3">
    <name type="scientific">Natronococcus amylolyticus DSM 10524</name>
    <dbReference type="NCBI Taxonomy" id="1227497"/>
    <lineage>
        <taxon>Archaea</taxon>
        <taxon>Methanobacteriati</taxon>
        <taxon>Methanobacteriota</taxon>
        <taxon>Stenosarchaea group</taxon>
        <taxon>Halobacteria</taxon>
        <taxon>Halobacteriales</taxon>
        <taxon>Natrialbaceae</taxon>
        <taxon>Natronococcus</taxon>
    </lineage>
</organism>
<dbReference type="Pfam" id="PF24379">
    <property type="entry name" value="DUF7535"/>
    <property type="match status" value="1"/>
</dbReference>
<proteinExistence type="predicted"/>
<name>L9X935_9EURY</name>
<dbReference type="AlphaFoldDB" id="L9X935"/>
<gene>
    <name evidence="2" type="ORF">C491_10579</name>
</gene>
<keyword evidence="1" id="KW-0812">Transmembrane</keyword>
<feature type="transmembrane region" description="Helical" evidence="1">
    <location>
        <begin position="20"/>
        <end position="46"/>
    </location>
</feature>
<accession>L9X935</accession>
<reference evidence="2 3" key="1">
    <citation type="journal article" date="2014" name="PLoS Genet.">
        <title>Phylogenetically driven sequencing of extremely halophilic archaea reveals strategies for static and dynamic osmo-response.</title>
        <authorList>
            <person name="Becker E.A."/>
            <person name="Seitzer P.M."/>
            <person name="Tritt A."/>
            <person name="Larsen D."/>
            <person name="Krusor M."/>
            <person name="Yao A.I."/>
            <person name="Wu D."/>
            <person name="Madern D."/>
            <person name="Eisen J.A."/>
            <person name="Darling A.E."/>
            <person name="Facciotti M.T."/>
        </authorList>
    </citation>
    <scope>NUCLEOTIDE SEQUENCE [LARGE SCALE GENOMIC DNA]</scope>
    <source>
        <strain evidence="2 3">DSM 10524</strain>
    </source>
</reference>
<comment type="caution">
    <text evidence="2">The sequence shown here is derived from an EMBL/GenBank/DDBJ whole genome shotgun (WGS) entry which is preliminary data.</text>
</comment>
<keyword evidence="1" id="KW-0472">Membrane</keyword>
<keyword evidence="1" id="KW-1133">Transmembrane helix</keyword>
<sequence>MSTKVPESTGYGPNSQMSLFGYIVALLIALVLLPLWPAFALGWLIWRAFFAEEEEHRFEQWRRDREPRQPPSGS</sequence>
<evidence type="ECO:0000313" key="3">
    <source>
        <dbReference type="Proteomes" id="UP000011688"/>
    </source>
</evidence>
<protein>
    <submittedName>
        <fullName evidence="2">Uncharacterized protein</fullName>
    </submittedName>
</protein>
<keyword evidence="3" id="KW-1185">Reference proteome</keyword>
<dbReference type="Proteomes" id="UP000011688">
    <property type="component" value="Unassembled WGS sequence"/>
</dbReference>
<dbReference type="RefSeq" id="WP_005555941.1">
    <property type="nucleotide sequence ID" value="NZ_AOIB01000021.1"/>
</dbReference>
<evidence type="ECO:0000256" key="1">
    <source>
        <dbReference type="SAM" id="Phobius"/>
    </source>
</evidence>
<evidence type="ECO:0000313" key="2">
    <source>
        <dbReference type="EMBL" id="ELY58235.1"/>
    </source>
</evidence>
<dbReference type="EMBL" id="AOIB01000021">
    <property type="protein sequence ID" value="ELY58235.1"/>
    <property type="molecule type" value="Genomic_DNA"/>
</dbReference>
<dbReference type="eggNOG" id="arCOG09162">
    <property type="taxonomic scope" value="Archaea"/>
</dbReference>
<dbReference type="InterPro" id="IPR055957">
    <property type="entry name" value="DUF7535"/>
</dbReference>